<name>A0A0E3LCH0_9EURY</name>
<dbReference type="HOGENOM" id="CLU_932606_0_0_2"/>
<proteinExistence type="predicted"/>
<dbReference type="RefSeq" id="WP_048180348.1">
    <property type="nucleotide sequence ID" value="NZ_CP009508.1"/>
</dbReference>
<dbReference type="Proteomes" id="UP000033123">
    <property type="component" value="Chromosome"/>
</dbReference>
<dbReference type="EMBL" id="CP009508">
    <property type="protein sequence ID" value="AKB35506.1"/>
    <property type="molecule type" value="Genomic_DNA"/>
</dbReference>
<dbReference type="PATRIC" id="fig|1434118.4.peg.1170"/>
<reference evidence="1 2" key="1">
    <citation type="submission" date="2014-07" db="EMBL/GenBank/DDBJ databases">
        <title>Methanogenic archaea and the global carbon cycle.</title>
        <authorList>
            <person name="Henriksen J.R."/>
            <person name="Luke J."/>
            <person name="Reinhart S."/>
            <person name="Benedict M.N."/>
            <person name="Youngblut N.D."/>
            <person name="Metcalf M.E."/>
            <person name="Whitaker R.J."/>
            <person name="Metcalf W.W."/>
        </authorList>
    </citation>
    <scope>NUCLEOTIDE SEQUENCE [LARGE SCALE GENOMIC DNA]</scope>
    <source>
        <strain evidence="1 2">C2J</strain>
    </source>
</reference>
<organism evidence="1 2">
    <name type="scientific">Methanosarcina siciliae C2J</name>
    <dbReference type="NCBI Taxonomy" id="1434118"/>
    <lineage>
        <taxon>Archaea</taxon>
        <taxon>Methanobacteriati</taxon>
        <taxon>Methanobacteriota</taxon>
        <taxon>Stenosarchaea group</taxon>
        <taxon>Methanomicrobia</taxon>
        <taxon>Methanosarcinales</taxon>
        <taxon>Methanosarcinaceae</taxon>
        <taxon>Methanosarcina</taxon>
    </lineage>
</organism>
<accession>A0A0E3LCH0</accession>
<dbReference type="AlphaFoldDB" id="A0A0E3LCH0"/>
<dbReference type="GeneID" id="24870485"/>
<gene>
    <name evidence="1" type="ORF">MSSAC_0916</name>
</gene>
<protein>
    <submittedName>
        <fullName evidence="1">Uncharacterized protein</fullName>
    </submittedName>
</protein>
<sequence length="298" mass="33426">MKRNNKMLFTSILTIAILLALVASANGNDTEKIKELDFRLQKNVENYNMIVTDNNSSYEDVLICTDQLYQIIDELNNLGMDVESIQTSNVTIVSENKVLPATMSVRIVPLKEKSGHISATANESQLKKLNEISGQDMSVGEFMEEVFPDVQAKTPKDIVELDYKTKMVWPTPTLPAAKLFPKVKIEIPSHIAFAQSSLYANSAPEAEFSSTTFMFYPTPLTTVPYMKVLSYLYYPAGDEYIDAAIDEDTWCYSVEVEDSAIVEDTGYYCTVGSHYITFISGNPYKYVASNSGELYIDF</sequence>
<dbReference type="KEGG" id="msj:MSSAC_0916"/>
<evidence type="ECO:0000313" key="1">
    <source>
        <dbReference type="EMBL" id="AKB35506.1"/>
    </source>
</evidence>
<evidence type="ECO:0000313" key="2">
    <source>
        <dbReference type="Proteomes" id="UP000033123"/>
    </source>
</evidence>